<gene>
    <name evidence="1" type="ORF">BSTOLATCC_MIC48148</name>
</gene>
<reference evidence="1" key="1">
    <citation type="submission" date="2021-09" db="EMBL/GenBank/DDBJ databases">
        <authorList>
            <consortium name="AG Swart"/>
            <person name="Singh M."/>
            <person name="Singh A."/>
            <person name="Seah K."/>
            <person name="Emmerich C."/>
        </authorList>
    </citation>
    <scope>NUCLEOTIDE SEQUENCE</scope>
    <source>
        <strain evidence="1">ATCC30299</strain>
    </source>
</reference>
<dbReference type="Proteomes" id="UP001162131">
    <property type="component" value="Unassembled WGS sequence"/>
</dbReference>
<dbReference type="EMBL" id="CAJZBQ010000047">
    <property type="protein sequence ID" value="CAG9329324.1"/>
    <property type="molecule type" value="Genomic_DNA"/>
</dbReference>
<protein>
    <submittedName>
        <fullName evidence="1">Uncharacterized protein</fullName>
    </submittedName>
</protein>
<evidence type="ECO:0000313" key="2">
    <source>
        <dbReference type="Proteomes" id="UP001162131"/>
    </source>
</evidence>
<evidence type="ECO:0000313" key="1">
    <source>
        <dbReference type="EMBL" id="CAG9329324.1"/>
    </source>
</evidence>
<organism evidence="1 2">
    <name type="scientific">Blepharisma stoltei</name>
    <dbReference type="NCBI Taxonomy" id="1481888"/>
    <lineage>
        <taxon>Eukaryota</taxon>
        <taxon>Sar</taxon>
        <taxon>Alveolata</taxon>
        <taxon>Ciliophora</taxon>
        <taxon>Postciliodesmatophora</taxon>
        <taxon>Heterotrichea</taxon>
        <taxon>Heterotrichida</taxon>
        <taxon>Blepharismidae</taxon>
        <taxon>Blepharisma</taxon>
    </lineage>
</organism>
<dbReference type="AlphaFoldDB" id="A0AAU9JR37"/>
<keyword evidence="2" id="KW-1185">Reference proteome</keyword>
<sequence>MFRLFRKFSDIAQKPLRDRILEAPTSALLSTINSPEATSVDLVFGLKELSDRIRKHNLSRKVLAEPKYHEIQLKISRDIMNLDKDSVLSYSYFLKTYDKLTEKEFTLASERWLATKIRKIANENGFTVKELGELAENLLSINKYIYEIESSAASQNDGTLEDFMKILKVARILNKEPDYDFWNKFTEFFDHMDYENMSPKEIFEKLNILYSQPDIYRKKICQITDKAFSSLLSKLDSLDFPQILKILEYYTLQANLDENIYLSFISKLEEILQNPPYIIKSEQTFNLISLIADISKQKDYPVVPSLKNALLNDIKLKLDSKALHLSQYKPLVHDIMKIEKVISKDLSLSLLNYIKTSQFIGIWTFECIRLFEKLGIGEYTDGFIADAKEAIKAISKLDWVDKFSIIDVILQIDGYDFKPGCFDCFRSIKTELHYVSGNNSYEVLDAYLQAELSRKTQLNLMPEIEKIVRTLNAVNDPLSDPLVLKHLLMLGGLKSELPKELLGSLASRMPLSDIEKVLAVDYPVFTAKSVLMLFKEIKDRIDDRILVHGMKYLSTTFDYMDWVDYSYAALIVDQKFFLSPLFDKYYEKFFNELTKCVFPTQYSRMYRIWGFVINEIGDINELKSKKIRKMIELLAFAQKIPANLALKLHKYFINQQKDYSSTILLINLALKQDNLTEEERKRVLNQFFSISENISFDELKTKVLTYNITELSDKNKEEAFILKLQEKIRDLSPRYMYSVFDLLGQLYFKVLHAHYDFSNNIVNAFADYVTKHSNKCGSKLLTKAFWSFAKHNNKSPDLYKVLLSELGKNYYDLNPLSKVNILASFGKKGLRVKDVYEIICNDILQNVDDYIASTSEILTSIGEVNYENEEWSQKLTRIFLDKYDFSAKQYSNYWYYNLLWALVKSKASEDDINRLISYAKEGFHHYGKKGIKQFWLYYHFKNSNPALSEQSFRISQEKINWQTVYGVRVDWLNPVVDAFESVGIKADRFEKLEEITSPLLIKEKKLCLWAKNPYIMTYENEMLRGDFMFVKECIEKRGGRVQLLDLEALKGLDNKKIVKLFEAQGILS</sequence>
<accession>A0AAU9JR37</accession>
<comment type="caution">
    <text evidence="1">The sequence shown here is derived from an EMBL/GenBank/DDBJ whole genome shotgun (WGS) entry which is preliminary data.</text>
</comment>
<name>A0AAU9JR37_9CILI</name>
<proteinExistence type="predicted"/>